<keyword evidence="3" id="KW-1185">Reference proteome</keyword>
<dbReference type="GO" id="GO:0006886">
    <property type="term" value="P:intracellular protein transport"/>
    <property type="evidence" value="ECO:0007669"/>
    <property type="project" value="InterPro"/>
</dbReference>
<dbReference type="GO" id="GO:0007030">
    <property type="term" value="P:Golgi organization"/>
    <property type="evidence" value="ECO:0007669"/>
    <property type="project" value="TreeGrafter"/>
</dbReference>
<feature type="domain" description="Conserved oligomeric Golgi complex subunit 3 N-terminal" evidence="1">
    <location>
        <begin position="32"/>
        <end position="101"/>
    </location>
</feature>
<reference evidence="4" key="1">
    <citation type="submission" date="2016-06" db="UniProtKB">
        <authorList>
            <consortium name="WormBaseParasite"/>
        </authorList>
    </citation>
    <scope>IDENTIFICATION</scope>
</reference>
<dbReference type="Proteomes" id="UP000271098">
    <property type="component" value="Unassembled WGS sequence"/>
</dbReference>
<dbReference type="PANTHER" id="PTHR13302">
    <property type="entry name" value="CONSERVED OLIGOMERIC GOLGI COMPLEX COMPONENT 3"/>
    <property type="match status" value="1"/>
</dbReference>
<proteinExistence type="predicted"/>
<dbReference type="GO" id="GO:0016020">
    <property type="term" value="C:membrane"/>
    <property type="evidence" value="ECO:0007669"/>
    <property type="project" value="InterPro"/>
</dbReference>
<reference evidence="2 3" key="2">
    <citation type="submission" date="2018-11" db="EMBL/GenBank/DDBJ databases">
        <authorList>
            <consortium name="Pathogen Informatics"/>
        </authorList>
    </citation>
    <scope>NUCLEOTIDE SEQUENCE [LARGE SCALE GENOMIC DNA]</scope>
</reference>
<dbReference type="Pfam" id="PF04136">
    <property type="entry name" value="COG3_N"/>
    <property type="match status" value="1"/>
</dbReference>
<dbReference type="PANTHER" id="PTHR13302:SF8">
    <property type="entry name" value="CONSERVED OLIGOMERIC GOLGI COMPLEX SUBUNIT 3"/>
    <property type="match status" value="1"/>
</dbReference>
<dbReference type="InterPro" id="IPR007265">
    <property type="entry name" value="COG_su3"/>
</dbReference>
<gene>
    <name evidence="2" type="ORF">GPUH_LOCUS9013</name>
</gene>
<evidence type="ECO:0000259" key="1">
    <source>
        <dbReference type="Pfam" id="PF04136"/>
    </source>
</evidence>
<sequence length="102" mass="12061">MHPSFSYLSELYDTEREIVTRGIVDENAEVSLLHHCKQNMDLLKKRYDKCIELVHELRSNYEMVTERTSSLHNACDRMMAHQTQIAAGAEQIRANLYYYTQY</sequence>
<name>A0A183DJX2_9BILA</name>
<dbReference type="AlphaFoldDB" id="A0A183DJX2"/>
<organism evidence="4">
    <name type="scientific">Gongylonema pulchrum</name>
    <dbReference type="NCBI Taxonomy" id="637853"/>
    <lineage>
        <taxon>Eukaryota</taxon>
        <taxon>Metazoa</taxon>
        <taxon>Ecdysozoa</taxon>
        <taxon>Nematoda</taxon>
        <taxon>Chromadorea</taxon>
        <taxon>Rhabditida</taxon>
        <taxon>Spirurina</taxon>
        <taxon>Spiruromorpha</taxon>
        <taxon>Spiruroidea</taxon>
        <taxon>Gongylonematidae</taxon>
        <taxon>Gongylonema</taxon>
    </lineage>
</organism>
<dbReference type="OrthoDB" id="296793at2759"/>
<protein>
    <submittedName>
        <fullName evidence="4">Conserved oligomeric Golgi complex subunit 3</fullName>
    </submittedName>
</protein>
<evidence type="ECO:0000313" key="3">
    <source>
        <dbReference type="Proteomes" id="UP000271098"/>
    </source>
</evidence>
<evidence type="ECO:0000313" key="2">
    <source>
        <dbReference type="EMBL" id="VDK67184.1"/>
    </source>
</evidence>
<dbReference type="WBParaSite" id="GPUH_0000902301-mRNA-1">
    <property type="protein sequence ID" value="GPUH_0000902301-mRNA-1"/>
    <property type="gene ID" value="GPUH_0000902301"/>
</dbReference>
<evidence type="ECO:0000313" key="4">
    <source>
        <dbReference type="WBParaSite" id="GPUH_0000902301-mRNA-1"/>
    </source>
</evidence>
<dbReference type="GO" id="GO:0017119">
    <property type="term" value="C:Golgi transport complex"/>
    <property type="evidence" value="ECO:0007669"/>
    <property type="project" value="TreeGrafter"/>
</dbReference>
<dbReference type="EMBL" id="UYRT01028091">
    <property type="protein sequence ID" value="VDK67184.1"/>
    <property type="molecule type" value="Genomic_DNA"/>
</dbReference>
<dbReference type="GO" id="GO:0005801">
    <property type="term" value="C:cis-Golgi network"/>
    <property type="evidence" value="ECO:0007669"/>
    <property type="project" value="InterPro"/>
</dbReference>
<accession>A0A183DJX2</accession>
<dbReference type="GO" id="GO:0006891">
    <property type="term" value="P:intra-Golgi vesicle-mediated transport"/>
    <property type="evidence" value="ECO:0007669"/>
    <property type="project" value="TreeGrafter"/>
</dbReference>
<dbReference type="InterPro" id="IPR048320">
    <property type="entry name" value="COG3_N"/>
</dbReference>